<dbReference type="Proteomes" id="UP000324738">
    <property type="component" value="Unassembled WGS sequence"/>
</dbReference>
<keyword evidence="8" id="KW-1185">Reference proteome</keyword>
<comment type="caution">
    <text evidence="7">The sequence shown here is derived from an EMBL/GenBank/DDBJ whole genome shotgun (WGS) entry which is preliminary data.</text>
</comment>
<dbReference type="InterPro" id="IPR052156">
    <property type="entry name" value="BCAA_Transport_ATP-bd_LivF"/>
</dbReference>
<keyword evidence="5" id="KW-0029">Amino-acid transport</keyword>
<protein>
    <submittedName>
        <fullName evidence="7">ABC transporter ATP-binding protein</fullName>
    </submittedName>
</protein>
<dbReference type="EMBL" id="VTWH01000003">
    <property type="protein sequence ID" value="KAA0969430.1"/>
    <property type="molecule type" value="Genomic_DNA"/>
</dbReference>
<evidence type="ECO:0000256" key="5">
    <source>
        <dbReference type="ARBA" id="ARBA00022970"/>
    </source>
</evidence>
<reference evidence="7 8" key="1">
    <citation type="submission" date="2019-08" db="EMBL/GenBank/DDBJ databases">
        <title>Aureimonas fodiniaquatilis sp. nov., isolated from a coal mine wastewater.</title>
        <authorList>
            <person name="Kim W."/>
        </authorList>
    </citation>
    <scope>NUCLEOTIDE SEQUENCE [LARGE SCALE GENOMIC DNA]</scope>
    <source>
        <strain evidence="7 8">CAU 1482</strain>
    </source>
</reference>
<dbReference type="PANTHER" id="PTHR43820:SF4">
    <property type="entry name" value="HIGH-AFFINITY BRANCHED-CHAIN AMINO ACID TRANSPORT ATP-BINDING PROTEIN LIVF"/>
    <property type="match status" value="1"/>
</dbReference>
<keyword evidence="4 7" id="KW-0067">ATP-binding</keyword>
<dbReference type="PANTHER" id="PTHR43820">
    <property type="entry name" value="HIGH-AFFINITY BRANCHED-CHAIN AMINO ACID TRANSPORT ATP-BINDING PROTEIN LIVF"/>
    <property type="match status" value="1"/>
</dbReference>
<dbReference type="Pfam" id="PF00005">
    <property type="entry name" value="ABC_tran"/>
    <property type="match status" value="1"/>
</dbReference>
<evidence type="ECO:0000259" key="6">
    <source>
        <dbReference type="PROSITE" id="PS50893"/>
    </source>
</evidence>
<dbReference type="GO" id="GO:0015658">
    <property type="term" value="F:branched-chain amino acid transmembrane transporter activity"/>
    <property type="evidence" value="ECO:0007669"/>
    <property type="project" value="TreeGrafter"/>
</dbReference>
<evidence type="ECO:0000256" key="4">
    <source>
        <dbReference type="ARBA" id="ARBA00022840"/>
    </source>
</evidence>
<dbReference type="GO" id="GO:0016887">
    <property type="term" value="F:ATP hydrolysis activity"/>
    <property type="evidence" value="ECO:0007669"/>
    <property type="project" value="InterPro"/>
</dbReference>
<dbReference type="OrthoDB" id="9781464at2"/>
<dbReference type="Gene3D" id="3.40.50.300">
    <property type="entry name" value="P-loop containing nucleotide triphosphate hydrolases"/>
    <property type="match status" value="1"/>
</dbReference>
<dbReference type="InterPro" id="IPR027417">
    <property type="entry name" value="P-loop_NTPase"/>
</dbReference>
<dbReference type="InterPro" id="IPR003593">
    <property type="entry name" value="AAA+_ATPase"/>
</dbReference>
<name>A0A5B0DV15_9HYPH</name>
<dbReference type="CDD" id="cd03224">
    <property type="entry name" value="ABC_TM1139_LivF_branched"/>
    <property type="match status" value="1"/>
</dbReference>
<dbReference type="PROSITE" id="PS00211">
    <property type="entry name" value="ABC_TRANSPORTER_1"/>
    <property type="match status" value="1"/>
</dbReference>
<dbReference type="RefSeq" id="WP_149300716.1">
    <property type="nucleotide sequence ID" value="NZ_VTWH01000003.1"/>
</dbReference>
<sequence length="234" mass="25441">MITVENVDAGYGPTTILQNVSLTVGEGEIVTIVGANGAGKTTTLRTIVGQIRPRKGKITFMGEDITNLPAHEVVDRGIILIPEGRQLFPDMSVRENLLMGTYRKAARQGQAERLEEVLELFPRVRERLDQDASSLSGGEQQMVAIARGMMAKPKILMFDEPSLGLAPIVVSQVFDVVRKIAATGTTVLIVEQNVFTTLKVADRGYVLENGSVVLADTAEALLKNDHVRRAYLGI</sequence>
<keyword evidence="2" id="KW-0813">Transport</keyword>
<dbReference type="InterPro" id="IPR017871">
    <property type="entry name" value="ABC_transporter-like_CS"/>
</dbReference>
<feature type="domain" description="ABC transporter" evidence="6">
    <location>
        <begin position="2"/>
        <end position="234"/>
    </location>
</feature>
<comment type="similarity">
    <text evidence="1">Belongs to the ABC transporter superfamily.</text>
</comment>
<dbReference type="SUPFAM" id="SSF52540">
    <property type="entry name" value="P-loop containing nucleoside triphosphate hydrolases"/>
    <property type="match status" value="1"/>
</dbReference>
<dbReference type="PROSITE" id="PS50893">
    <property type="entry name" value="ABC_TRANSPORTER_2"/>
    <property type="match status" value="1"/>
</dbReference>
<accession>A0A5B0DV15</accession>
<evidence type="ECO:0000313" key="7">
    <source>
        <dbReference type="EMBL" id="KAA0969430.1"/>
    </source>
</evidence>
<organism evidence="7 8">
    <name type="scientific">Aureimonas fodinaquatilis</name>
    <dbReference type="NCBI Taxonomy" id="2565783"/>
    <lineage>
        <taxon>Bacteria</taxon>
        <taxon>Pseudomonadati</taxon>
        <taxon>Pseudomonadota</taxon>
        <taxon>Alphaproteobacteria</taxon>
        <taxon>Hyphomicrobiales</taxon>
        <taxon>Aurantimonadaceae</taxon>
        <taxon>Aureimonas</taxon>
    </lineage>
</organism>
<gene>
    <name evidence="7" type="ORF">FPY71_12850</name>
</gene>
<evidence type="ECO:0000256" key="3">
    <source>
        <dbReference type="ARBA" id="ARBA00022741"/>
    </source>
</evidence>
<keyword evidence="3" id="KW-0547">Nucleotide-binding</keyword>
<dbReference type="GO" id="GO:0015807">
    <property type="term" value="P:L-amino acid transport"/>
    <property type="evidence" value="ECO:0007669"/>
    <property type="project" value="TreeGrafter"/>
</dbReference>
<dbReference type="AlphaFoldDB" id="A0A5B0DV15"/>
<evidence type="ECO:0000256" key="1">
    <source>
        <dbReference type="ARBA" id="ARBA00005417"/>
    </source>
</evidence>
<dbReference type="GO" id="GO:0005524">
    <property type="term" value="F:ATP binding"/>
    <property type="evidence" value="ECO:0007669"/>
    <property type="project" value="UniProtKB-KW"/>
</dbReference>
<dbReference type="InterPro" id="IPR003439">
    <property type="entry name" value="ABC_transporter-like_ATP-bd"/>
</dbReference>
<evidence type="ECO:0000256" key="2">
    <source>
        <dbReference type="ARBA" id="ARBA00022448"/>
    </source>
</evidence>
<dbReference type="SMART" id="SM00382">
    <property type="entry name" value="AAA"/>
    <property type="match status" value="1"/>
</dbReference>
<proteinExistence type="inferred from homology"/>
<evidence type="ECO:0000313" key="8">
    <source>
        <dbReference type="Proteomes" id="UP000324738"/>
    </source>
</evidence>